<name>A0A6L2JP50_TANCI</name>
<evidence type="ECO:0008006" key="2">
    <source>
        <dbReference type="Google" id="ProtNLM"/>
    </source>
</evidence>
<protein>
    <recommendedName>
        <fullName evidence="2">Pre-mRNA splicing Prp18-interacting factor</fullName>
    </recommendedName>
</protein>
<evidence type="ECO:0000313" key="1">
    <source>
        <dbReference type="EMBL" id="GEU38746.1"/>
    </source>
</evidence>
<dbReference type="EMBL" id="BKCJ010001089">
    <property type="protein sequence ID" value="GEU38746.1"/>
    <property type="molecule type" value="Genomic_DNA"/>
</dbReference>
<proteinExistence type="predicted"/>
<dbReference type="AlphaFoldDB" id="A0A6L2JP50"/>
<organism evidence="1">
    <name type="scientific">Tanacetum cinerariifolium</name>
    <name type="common">Dalmatian daisy</name>
    <name type="synonym">Chrysanthemum cinerariifolium</name>
    <dbReference type="NCBI Taxonomy" id="118510"/>
    <lineage>
        <taxon>Eukaryota</taxon>
        <taxon>Viridiplantae</taxon>
        <taxon>Streptophyta</taxon>
        <taxon>Embryophyta</taxon>
        <taxon>Tracheophyta</taxon>
        <taxon>Spermatophyta</taxon>
        <taxon>Magnoliopsida</taxon>
        <taxon>eudicotyledons</taxon>
        <taxon>Gunneridae</taxon>
        <taxon>Pentapetalae</taxon>
        <taxon>asterids</taxon>
        <taxon>campanulids</taxon>
        <taxon>Asterales</taxon>
        <taxon>Asteraceae</taxon>
        <taxon>Asteroideae</taxon>
        <taxon>Anthemideae</taxon>
        <taxon>Anthemidinae</taxon>
        <taxon>Tanacetum</taxon>
    </lineage>
</organism>
<gene>
    <name evidence="1" type="ORF">Tci_010724</name>
</gene>
<comment type="caution">
    <text evidence="1">The sequence shown here is derived from an EMBL/GenBank/DDBJ whole genome shotgun (WGS) entry which is preliminary data.</text>
</comment>
<reference evidence="1" key="1">
    <citation type="journal article" date="2019" name="Sci. Rep.">
        <title>Draft genome of Tanacetum cinerariifolium, the natural source of mosquito coil.</title>
        <authorList>
            <person name="Yamashiro T."/>
            <person name="Shiraishi A."/>
            <person name="Satake H."/>
            <person name="Nakayama K."/>
        </authorList>
    </citation>
    <scope>NUCLEOTIDE SEQUENCE</scope>
</reference>
<sequence>MSSFYEYICYGCGGPSDTPLCYLCTCEHCGNILINGACSKCNSGAGNSFTYDPTPKSFNEVQSISNPPPQSHYNIYLCQICESNSHYGYECSQRVPLVYEPEPCYNQNFGDNDYPHDLPGVTPLIDHHCCHKCGDSLDDFFCHQCTCEFCGNGAHDGYNCPSHVLFIQTLPSFPQQYPCCEDCGGPHETFQCQPMNYFESNPCYDSNYSGFDQIEPSHYSVNPSLNIQNELDDHELFINELIQQKLQNEYAQPFLAIAITFDLPTSCVENLVSSPSESEDLSDSECDVPACDDFTTFSNLLFDADDDFSSSDNESFSDEDISKEMYSNPLFDEEIIFMKIDPHHFNAESDLIESLLNQDSSIISSSSKIDSLLDEFAGELILLKLIPPGINETHCDPEEEIRLIEKLLYDNSSPRPPKKFVSKNSDAAIESFSPSPIPVEDSDSLMEEIDLSLTPDDSMPPGIKNDDYDSEVDMLILEELLSNDSLSLPENESFHLIFYHPLALLRNHRMMIQEF</sequence>
<accession>A0A6L2JP50</accession>